<organism evidence="1 2">
    <name type="scientific">Candidatus Methylobacter oryzae</name>
    <dbReference type="NCBI Taxonomy" id="2497749"/>
    <lineage>
        <taxon>Bacteria</taxon>
        <taxon>Pseudomonadati</taxon>
        <taxon>Pseudomonadota</taxon>
        <taxon>Gammaproteobacteria</taxon>
        <taxon>Methylococcales</taxon>
        <taxon>Methylococcaceae</taxon>
        <taxon>Methylobacter</taxon>
    </lineage>
</organism>
<name>A0ABY3C998_9GAMM</name>
<accession>A0ABY3C998</accession>
<dbReference type="Proteomes" id="UP000733744">
    <property type="component" value="Unassembled WGS sequence"/>
</dbReference>
<evidence type="ECO:0000313" key="1">
    <source>
        <dbReference type="EMBL" id="TRW93198.1"/>
    </source>
</evidence>
<protein>
    <submittedName>
        <fullName evidence="1">Uncharacterized protein</fullName>
    </submittedName>
</protein>
<gene>
    <name evidence="1" type="ORF">EKO24_012970</name>
</gene>
<sequence>MTTFETVQVHCEILEKSVTISKQTFMISGIGDTQLYRQNDYNCSDWDNCQFRTSLNCLQLKLNNRES</sequence>
<dbReference type="EMBL" id="RYFG02000102">
    <property type="protein sequence ID" value="TRW93198.1"/>
    <property type="molecule type" value="Genomic_DNA"/>
</dbReference>
<keyword evidence="2" id="KW-1185">Reference proteome</keyword>
<evidence type="ECO:0000313" key="2">
    <source>
        <dbReference type="Proteomes" id="UP000733744"/>
    </source>
</evidence>
<comment type="caution">
    <text evidence="1">The sequence shown here is derived from an EMBL/GenBank/DDBJ whole genome shotgun (WGS) entry which is preliminary data.</text>
</comment>
<proteinExistence type="predicted"/>
<reference evidence="1 2" key="1">
    <citation type="journal article" date="2019" name="Antonie Van Leeuwenhoek">
        <title>Description of 'Ca. Methylobacter oryzae' KRF1, a novel species from the environmentally important Methylobacter clade 2.</title>
        <authorList>
            <person name="Khatri K."/>
            <person name="Mohite J.A."/>
            <person name="Pandit P.S."/>
            <person name="Bahulikar R."/>
            <person name="Rahalkar M.C."/>
        </authorList>
    </citation>
    <scope>NUCLEOTIDE SEQUENCE [LARGE SCALE GENOMIC DNA]</scope>
    <source>
        <strain evidence="1 2">KRF1</strain>
    </source>
</reference>